<feature type="domain" description="Major facilitator superfamily (MFS) profile" evidence="8">
    <location>
        <begin position="55"/>
        <end position="543"/>
    </location>
</feature>
<organism evidence="9 10">
    <name type="scientific">Arthrobotrys musiformis</name>
    <dbReference type="NCBI Taxonomy" id="47236"/>
    <lineage>
        <taxon>Eukaryota</taxon>
        <taxon>Fungi</taxon>
        <taxon>Dikarya</taxon>
        <taxon>Ascomycota</taxon>
        <taxon>Pezizomycotina</taxon>
        <taxon>Orbiliomycetes</taxon>
        <taxon>Orbiliales</taxon>
        <taxon>Orbiliaceae</taxon>
        <taxon>Arthrobotrys</taxon>
    </lineage>
</organism>
<evidence type="ECO:0000256" key="7">
    <source>
        <dbReference type="SAM" id="Phobius"/>
    </source>
</evidence>
<dbReference type="AlphaFoldDB" id="A0AAV9WJF8"/>
<feature type="transmembrane region" description="Helical" evidence="7">
    <location>
        <begin position="520"/>
        <end position="539"/>
    </location>
</feature>
<dbReference type="InterPro" id="IPR005828">
    <property type="entry name" value="MFS_sugar_transport-like"/>
</dbReference>
<reference evidence="9 10" key="1">
    <citation type="submission" date="2023-08" db="EMBL/GenBank/DDBJ databases">
        <authorList>
            <person name="Palmer J.M."/>
        </authorList>
    </citation>
    <scope>NUCLEOTIDE SEQUENCE [LARGE SCALE GENOMIC DNA]</scope>
    <source>
        <strain evidence="9 10">TWF481</strain>
    </source>
</reference>
<feature type="transmembrane region" description="Helical" evidence="7">
    <location>
        <begin position="383"/>
        <end position="406"/>
    </location>
</feature>
<feature type="transmembrane region" description="Helical" evidence="7">
    <location>
        <begin position="450"/>
        <end position="470"/>
    </location>
</feature>
<evidence type="ECO:0000259" key="8">
    <source>
        <dbReference type="PROSITE" id="PS50850"/>
    </source>
</evidence>
<dbReference type="PROSITE" id="PS00217">
    <property type="entry name" value="SUGAR_TRANSPORT_2"/>
    <property type="match status" value="1"/>
</dbReference>
<evidence type="ECO:0000313" key="10">
    <source>
        <dbReference type="Proteomes" id="UP001370758"/>
    </source>
</evidence>
<dbReference type="Pfam" id="PF00083">
    <property type="entry name" value="Sugar_tr"/>
    <property type="match status" value="1"/>
</dbReference>
<dbReference type="PANTHER" id="PTHR48022:SF52">
    <property type="entry name" value="SUGAR TRANSPORTER, PUTATIVE-RELATED"/>
    <property type="match status" value="1"/>
</dbReference>
<dbReference type="GO" id="GO:0016020">
    <property type="term" value="C:membrane"/>
    <property type="evidence" value="ECO:0007669"/>
    <property type="project" value="UniProtKB-SubCell"/>
</dbReference>
<gene>
    <name evidence="9" type="ORF">TWF481_004389</name>
</gene>
<dbReference type="Gene3D" id="1.20.1250.20">
    <property type="entry name" value="MFS general substrate transporter like domains"/>
    <property type="match status" value="1"/>
</dbReference>
<feature type="compositionally biased region" description="Basic and acidic residues" evidence="6">
    <location>
        <begin position="1"/>
        <end position="14"/>
    </location>
</feature>
<feature type="transmembrane region" description="Helical" evidence="7">
    <location>
        <begin position="348"/>
        <end position="371"/>
    </location>
</feature>
<dbReference type="InterPro" id="IPR050360">
    <property type="entry name" value="MFS_Sugar_Transporters"/>
</dbReference>
<dbReference type="EMBL" id="JAVHJL010000002">
    <property type="protein sequence ID" value="KAK6509658.1"/>
    <property type="molecule type" value="Genomic_DNA"/>
</dbReference>
<keyword evidence="4 7" id="KW-1133">Transmembrane helix</keyword>
<dbReference type="InterPro" id="IPR020846">
    <property type="entry name" value="MFS_dom"/>
</dbReference>
<feature type="transmembrane region" description="Helical" evidence="7">
    <location>
        <begin position="220"/>
        <end position="240"/>
    </location>
</feature>
<proteinExistence type="inferred from homology"/>
<comment type="caution">
    <text evidence="9">The sequence shown here is derived from an EMBL/GenBank/DDBJ whole genome shotgun (WGS) entry which is preliminary data.</text>
</comment>
<feature type="transmembrane region" description="Helical" evidence="7">
    <location>
        <begin position="415"/>
        <end position="434"/>
    </location>
</feature>
<dbReference type="GO" id="GO:0005351">
    <property type="term" value="F:carbohydrate:proton symporter activity"/>
    <property type="evidence" value="ECO:0007669"/>
    <property type="project" value="TreeGrafter"/>
</dbReference>
<dbReference type="InterPro" id="IPR036259">
    <property type="entry name" value="MFS_trans_sf"/>
</dbReference>
<dbReference type="SUPFAM" id="SSF103473">
    <property type="entry name" value="MFS general substrate transporter"/>
    <property type="match status" value="1"/>
</dbReference>
<feature type="transmembrane region" description="Helical" evidence="7">
    <location>
        <begin position="186"/>
        <end position="208"/>
    </location>
</feature>
<feature type="transmembrane region" description="Helical" evidence="7">
    <location>
        <begin position="97"/>
        <end position="117"/>
    </location>
</feature>
<feature type="transmembrane region" description="Helical" evidence="7">
    <location>
        <begin position="491"/>
        <end position="508"/>
    </location>
</feature>
<evidence type="ECO:0000256" key="1">
    <source>
        <dbReference type="ARBA" id="ARBA00004141"/>
    </source>
</evidence>
<protein>
    <recommendedName>
        <fullName evidence="8">Major facilitator superfamily (MFS) profile domain-containing protein</fullName>
    </recommendedName>
</protein>
<feature type="transmembrane region" description="Helical" evidence="7">
    <location>
        <begin position="156"/>
        <end position="174"/>
    </location>
</feature>
<comment type="similarity">
    <text evidence="2">Belongs to the major facilitator superfamily. Sugar transporter (TC 2.A.1.1) family.</text>
</comment>
<feature type="region of interest" description="Disordered" evidence="6">
    <location>
        <begin position="1"/>
        <end position="42"/>
    </location>
</feature>
<dbReference type="PROSITE" id="PS50850">
    <property type="entry name" value="MFS"/>
    <property type="match status" value="1"/>
</dbReference>
<feature type="compositionally biased region" description="Acidic residues" evidence="6">
    <location>
        <begin position="24"/>
        <end position="33"/>
    </location>
</feature>
<feature type="transmembrane region" description="Helical" evidence="7">
    <location>
        <begin position="126"/>
        <end position="144"/>
    </location>
</feature>
<evidence type="ECO:0000256" key="5">
    <source>
        <dbReference type="ARBA" id="ARBA00023136"/>
    </source>
</evidence>
<dbReference type="PANTHER" id="PTHR48022">
    <property type="entry name" value="PLASTIDIC GLUCOSE TRANSPORTER 4"/>
    <property type="match status" value="1"/>
</dbReference>
<evidence type="ECO:0000256" key="4">
    <source>
        <dbReference type="ARBA" id="ARBA00022989"/>
    </source>
</evidence>
<dbReference type="PROSITE" id="PS00216">
    <property type="entry name" value="SUGAR_TRANSPORT_1"/>
    <property type="match status" value="1"/>
</dbReference>
<accession>A0AAV9WJF8</accession>
<sequence>MAVDHVPDGLRRSENQSAVGGSNDGEEPTESDPDPPYRDPPKPQSYLGLSRLNATIACLYLSAVANGYCSTIVGGVLNIDSFRAAVGITDSFPMSTFLFLCLLPLGAFFSLIPAGVLSDKIGRRHVLYIGCIIMVVFSFLLGYGVQGGLGICVSRFMVGVGLGVSQVAAPTLALEIAAPRNRNKVGILYNAFWYLGSVIGSGVTMGFASRGHNSDSELGWRIPFVLKGLFPLLQIFGYLCPGVPESPRWLISVGRDDEAWEVLMKFHQTNPGKGASKEEKAQRREEDLKAITQEFYEIKAILKSEEYHARLARGVKLPEYSNYHYEGMHLQKPHFREYLGSWGNFRRLFTSIFVGGIIQFAGNGVVGWYLYPSINKTIFRNQIQAATFNFVLQIWNLFWATVGAILSSNVGRRPLWIITTLFMMVPLVAIGIIAKNASNVGSDSGSETSVQGYCIMASVMIFWAIYDLAYTPLQVGYVIEVLPFRLRSTGLAFNWTSVMAFGIVQQFTSSSAMQKLGGNYYFVNAGLLLFFAIIMGCTFPETRDVPLPFVQFIFEKTWKKRIGAIQAAAAKGRAAAKKGIAIPRGQDVESLIASAYFDMENPLIEREDGEAV</sequence>
<evidence type="ECO:0000256" key="6">
    <source>
        <dbReference type="SAM" id="MobiDB-lite"/>
    </source>
</evidence>
<keyword evidence="3 7" id="KW-0812">Transmembrane</keyword>
<evidence type="ECO:0000256" key="2">
    <source>
        <dbReference type="ARBA" id="ARBA00010992"/>
    </source>
</evidence>
<keyword evidence="5 7" id="KW-0472">Membrane</keyword>
<keyword evidence="10" id="KW-1185">Reference proteome</keyword>
<evidence type="ECO:0000313" key="9">
    <source>
        <dbReference type="EMBL" id="KAK6509658.1"/>
    </source>
</evidence>
<evidence type="ECO:0000256" key="3">
    <source>
        <dbReference type="ARBA" id="ARBA00022692"/>
    </source>
</evidence>
<name>A0AAV9WJF8_9PEZI</name>
<dbReference type="Proteomes" id="UP001370758">
    <property type="component" value="Unassembled WGS sequence"/>
</dbReference>
<feature type="transmembrane region" description="Helical" evidence="7">
    <location>
        <begin position="52"/>
        <end position="77"/>
    </location>
</feature>
<comment type="subcellular location">
    <subcellularLocation>
        <location evidence="1">Membrane</location>
        <topology evidence="1">Multi-pass membrane protein</topology>
    </subcellularLocation>
</comment>
<dbReference type="InterPro" id="IPR005829">
    <property type="entry name" value="Sugar_transporter_CS"/>
</dbReference>